<dbReference type="InterPro" id="IPR002110">
    <property type="entry name" value="Ankyrin_rpt"/>
</dbReference>
<dbReference type="SUPFAM" id="SSF48403">
    <property type="entry name" value="Ankyrin repeat"/>
    <property type="match status" value="1"/>
</dbReference>
<dbReference type="OrthoDB" id="420045at2759"/>
<comment type="caution">
    <text evidence="2">The sequence shown here is derived from an EMBL/GenBank/DDBJ whole genome shotgun (WGS) entry which is preliminary data.</text>
</comment>
<dbReference type="Proteomes" id="UP000604046">
    <property type="component" value="Unassembled WGS sequence"/>
</dbReference>
<sequence>MYTLPMDELLRMTQVRPHEELMGNGSLVEFDEALGRAMFISHQWLANDHPDPEAKQWKVLQEAIRNLYSGRSLVTLPVLTEYFYGRHTSLSREDFQSEPLFIWYDYVSCPQAMDPRGQEHQKRAIDSIVSYIERCVYFVVLCPNLLHKDQGLVLSEATWAERGWCSLTIIAVVHLLMLFWLDLSGFFTEFGGEEEHRLLDGCILVVESAMRQTLALHTSRSIDAPGLGKFSVESDRSRIGRVILQMVWKKLLYFLEQGDLHNYRFLLNQQAAFFFTNTDIDPIDALVPYFKSQADPFTAPLDVAVEWFLHQNGFQKPVSRDPAGWTPLCYAVMAGSPTLVSTLLERAADCNDRISKHKKDFLFPKGMPVLSLAAYFHNIGALQVLLSARANLHACDSHRQTPLHWVACPHENKTTFYCIA</sequence>
<reference evidence="2" key="1">
    <citation type="submission" date="2021-02" db="EMBL/GenBank/DDBJ databases">
        <authorList>
            <person name="Dougan E. K."/>
            <person name="Rhodes N."/>
            <person name="Thang M."/>
            <person name="Chan C."/>
        </authorList>
    </citation>
    <scope>NUCLEOTIDE SEQUENCE</scope>
</reference>
<evidence type="ECO:0000256" key="1">
    <source>
        <dbReference type="PROSITE-ProRule" id="PRU00023"/>
    </source>
</evidence>
<keyword evidence="1" id="KW-0040">ANK repeat</keyword>
<feature type="repeat" description="ANK" evidence="1">
    <location>
        <begin position="323"/>
        <end position="355"/>
    </location>
</feature>
<name>A0A812T8G4_9DINO</name>
<dbReference type="PROSITE" id="PS50297">
    <property type="entry name" value="ANK_REP_REGION"/>
    <property type="match status" value="1"/>
</dbReference>
<evidence type="ECO:0000313" key="2">
    <source>
        <dbReference type="EMBL" id="CAE7515303.1"/>
    </source>
</evidence>
<accession>A0A812T8G4</accession>
<dbReference type="AlphaFoldDB" id="A0A812T8G4"/>
<dbReference type="Gene3D" id="1.25.40.20">
    <property type="entry name" value="Ankyrin repeat-containing domain"/>
    <property type="match status" value="1"/>
</dbReference>
<proteinExistence type="predicted"/>
<protein>
    <submittedName>
        <fullName evidence="2">R11A8.7 protein</fullName>
    </submittedName>
</protein>
<dbReference type="Pfam" id="PF00023">
    <property type="entry name" value="Ank"/>
    <property type="match status" value="1"/>
</dbReference>
<dbReference type="EMBL" id="CAJNDS010002535">
    <property type="protein sequence ID" value="CAE7515303.1"/>
    <property type="molecule type" value="Genomic_DNA"/>
</dbReference>
<keyword evidence="3" id="KW-1185">Reference proteome</keyword>
<evidence type="ECO:0000313" key="3">
    <source>
        <dbReference type="Proteomes" id="UP000604046"/>
    </source>
</evidence>
<dbReference type="PROSITE" id="PS50088">
    <property type="entry name" value="ANK_REPEAT"/>
    <property type="match status" value="1"/>
</dbReference>
<dbReference type="InterPro" id="IPR036770">
    <property type="entry name" value="Ankyrin_rpt-contain_sf"/>
</dbReference>
<dbReference type="SMART" id="SM00248">
    <property type="entry name" value="ANK"/>
    <property type="match status" value="2"/>
</dbReference>
<organism evidence="2 3">
    <name type="scientific">Symbiodinium natans</name>
    <dbReference type="NCBI Taxonomy" id="878477"/>
    <lineage>
        <taxon>Eukaryota</taxon>
        <taxon>Sar</taxon>
        <taxon>Alveolata</taxon>
        <taxon>Dinophyceae</taxon>
        <taxon>Suessiales</taxon>
        <taxon>Symbiodiniaceae</taxon>
        <taxon>Symbiodinium</taxon>
    </lineage>
</organism>
<gene>
    <name evidence="2" type="primary">R11A8.7</name>
    <name evidence="2" type="ORF">SNAT2548_LOCUS28840</name>
</gene>